<dbReference type="Proteomes" id="UP000326354">
    <property type="component" value="Chromosome"/>
</dbReference>
<dbReference type="KEGG" id="uam:UABAM_05513"/>
<protein>
    <submittedName>
        <fullName evidence="2">Uncharacterized protein</fullName>
    </submittedName>
</protein>
<gene>
    <name evidence="2" type="ORF">UABAM_05513</name>
</gene>
<reference evidence="2 3" key="1">
    <citation type="submission" date="2019-08" db="EMBL/GenBank/DDBJ databases">
        <title>Complete genome sequence of Candidatus Uab amorphum.</title>
        <authorList>
            <person name="Shiratori T."/>
            <person name="Suzuki S."/>
            <person name="Kakizawa Y."/>
            <person name="Ishida K."/>
        </authorList>
    </citation>
    <scope>NUCLEOTIDE SEQUENCE [LARGE SCALE GENOMIC DNA]</scope>
    <source>
        <strain evidence="2 3">SRT547</strain>
    </source>
</reference>
<dbReference type="GO" id="GO:0016407">
    <property type="term" value="F:acetyltransferase activity"/>
    <property type="evidence" value="ECO:0007669"/>
    <property type="project" value="InterPro"/>
</dbReference>
<dbReference type="EMBL" id="AP019860">
    <property type="protein sequence ID" value="BBM87110.1"/>
    <property type="molecule type" value="Genomic_DNA"/>
</dbReference>
<dbReference type="OrthoDB" id="9804872at2"/>
<dbReference type="SUPFAM" id="SSF54001">
    <property type="entry name" value="Cysteine proteinases"/>
    <property type="match status" value="1"/>
</dbReference>
<accession>A0A5S9ITZ1</accession>
<dbReference type="InterPro" id="IPR001447">
    <property type="entry name" value="Arylamine_N-AcTrfase"/>
</dbReference>
<dbReference type="InterPro" id="IPR038765">
    <property type="entry name" value="Papain-like_cys_pep_sf"/>
</dbReference>
<dbReference type="Gene3D" id="3.30.2140.20">
    <property type="match status" value="1"/>
</dbReference>
<evidence type="ECO:0000256" key="1">
    <source>
        <dbReference type="ARBA" id="ARBA00006547"/>
    </source>
</evidence>
<evidence type="ECO:0000313" key="3">
    <source>
        <dbReference type="Proteomes" id="UP000326354"/>
    </source>
</evidence>
<organism evidence="2 3">
    <name type="scientific">Uabimicrobium amorphum</name>
    <dbReference type="NCBI Taxonomy" id="2596890"/>
    <lineage>
        <taxon>Bacteria</taxon>
        <taxon>Pseudomonadati</taxon>
        <taxon>Planctomycetota</taxon>
        <taxon>Candidatus Uabimicrobiia</taxon>
        <taxon>Candidatus Uabimicrobiales</taxon>
        <taxon>Candidatus Uabimicrobiaceae</taxon>
        <taxon>Candidatus Uabimicrobium</taxon>
    </lineage>
</organism>
<name>A0A5S9ITZ1_UABAM</name>
<proteinExistence type="inferred from homology"/>
<dbReference type="AlphaFoldDB" id="A0A5S9ITZ1"/>
<dbReference type="RefSeq" id="WP_151971139.1">
    <property type="nucleotide sequence ID" value="NZ_AP019860.1"/>
</dbReference>
<comment type="similarity">
    <text evidence="1">Belongs to the arylamine N-acetyltransferase family.</text>
</comment>
<keyword evidence="3" id="KW-1185">Reference proteome</keyword>
<dbReference type="InterPro" id="IPR053710">
    <property type="entry name" value="Arylamine_NAT_domain_sf"/>
</dbReference>
<evidence type="ECO:0000313" key="2">
    <source>
        <dbReference type="EMBL" id="BBM87110.1"/>
    </source>
</evidence>
<sequence>MTSINYVESLMLNKFKTEPFHNLYLLSKTTPKTLIYGGTCSDKTLSFLNTLKSLGIEAKLHSSLINNQNIHRLVAVNIEGQTYFADVGNGWPSIKLFPKHYEVRYTCYGITYRSEIKPYSLKVYQTRRGEERLSTEIPFESKNEQQIMDDIKNRFDGSVEYPFSTGLRFSQVVDDKFLFLRDDTLLFFCECDKPQDITNIDREKASDIIKKHFQFDVRVLFEENQVSKFS</sequence>
<dbReference type="Pfam" id="PF00797">
    <property type="entry name" value="Acetyltransf_2"/>
    <property type="match status" value="1"/>
</dbReference>